<dbReference type="Proteomes" id="UP000034681">
    <property type="component" value="Unassembled WGS sequence"/>
</dbReference>
<dbReference type="SUPFAM" id="SSF52833">
    <property type="entry name" value="Thioredoxin-like"/>
    <property type="match status" value="1"/>
</dbReference>
<evidence type="ECO:0000256" key="3">
    <source>
        <dbReference type="ARBA" id="ARBA00022448"/>
    </source>
</evidence>
<dbReference type="GO" id="GO:0005737">
    <property type="term" value="C:cytoplasm"/>
    <property type="evidence" value="ECO:0007669"/>
    <property type="project" value="TreeGrafter"/>
</dbReference>
<dbReference type="FunFam" id="3.40.30.10:FF:000018">
    <property type="entry name" value="Glutaredoxin"/>
    <property type="match status" value="1"/>
</dbReference>
<evidence type="ECO:0000256" key="5">
    <source>
        <dbReference type="ARBA" id="ARBA00023157"/>
    </source>
</evidence>
<comment type="caution">
    <text evidence="9">The sequence shown here is derived from an EMBL/GenBank/DDBJ whole genome shotgun (WGS) entry which is preliminary data.</text>
</comment>
<evidence type="ECO:0000256" key="7">
    <source>
        <dbReference type="RuleBase" id="RU364065"/>
    </source>
</evidence>
<dbReference type="Gene3D" id="3.40.30.10">
    <property type="entry name" value="Glutaredoxin"/>
    <property type="match status" value="1"/>
</dbReference>
<feature type="domain" description="Glutaredoxin" evidence="8">
    <location>
        <begin position="20"/>
        <end position="80"/>
    </location>
</feature>
<evidence type="ECO:0000313" key="10">
    <source>
        <dbReference type="Proteomes" id="UP000034681"/>
    </source>
</evidence>
<dbReference type="GO" id="GO:0045454">
    <property type="term" value="P:cell redox homeostasis"/>
    <property type="evidence" value="ECO:0007669"/>
    <property type="project" value="InterPro"/>
</dbReference>
<dbReference type="AlphaFoldDB" id="A0A0M2Q1Q2"/>
<dbReference type="GO" id="GO:0034599">
    <property type="term" value="P:cellular response to oxidative stress"/>
    <property type="evidence" value="ECO:0007669"/>
    <property type="project" value="TreeGrafter"/>
</dbReference>
<dbReference type="InterPro" id="IPR011767">
    <property type="entry name" value="GLR_AS"/>
</dbReference>
<evidence type="ECO:0000256" key="1">
    <source>
        <dbReference type="ARBA" id="ARBA00002549"/>
    </source>
</evidence>
<gene>
    <name evidence="9" type="ORF">PROH_10370</name>
</gene>
<proteinExistence type="inferred from homology"/>
<keyword evidence="7" id="KW-0963">Cytoplasm</keyword>
<reference evidence="9" key="1">
    <citation type="submission" date="2012-04" db="EMBL/GenBank/DDBJ databases">
        <authorList>
            <person name="Borisov I.G."/>
            <person name="Ivanikova N.V."/>
            <person name="Pinevich A.V."/>
        </authorList>
    </citation>
    <scope>NUCLEOTIDE SEQUENCE</scope>
    <source>
        <strain evidence="9">CALU 1027</strain>
    </source>
</reference>
<comment type="similarity">
    <text evidence="2 7">Belongs to the glutaredoxin family.</text>
</comment>
<dbReference type="Pfam" id="PF00462">
    <property type="entry name" value="Glutaredoxin"/>
    <property type="match status" value="1"/>
</dbReference>
<dbReference type="NCBIfam" id="TIGR02181">
    <property type="entry name" value="GRX_bact"/>
    <property type="match status" value="1"/>
</dbReference>
<evidence type="ECO:0000259" key="8">
    <source>
        <dbReference type="Pfam" id="PF00462"/>
    </source>
</evidence>
<dbReference type="InterPro" id="IPR014025">
    <property type="entry name" value="Glutaredoxin_subgr"/>
</dbReference>
<dbReference type="OrthoDB" id="9795531at2"/>
<keyword evidence="10" id="KW-1185">Reference proteome</keyword>
<keyword evidence="5" id="KW-1015">Disulfide bond</keyword>
<dbReference type="InterPro" id="IPR036249">
    <property type="entry name" value="Thioredoxin-like_sf"/>
</dbReference>
<organism evidence="9 10">
    <name type="scientific">Prochlorothrix hollandica PCC 9006 = CALU 1027</name>
    <dbReference type="NCBI Taxonomy" id="317619"/>
    <lineage>
        <taxon>Bacteria</taxon>
        <taxon>Bacillati</taxon>
        <taxon>Cyanobacteriota</taxon>
        <taxon>Cyanophyceae</taxon>
        <taxon>Prochlorotrichales</taxon>
        <taxon>Prochlorotrichaceae</taxon>
        <taxon>Prochlorothrix</taxon>
    </lineage>
</organism>
<evidence type="ECO:0000313" key="9">
    <source>
        <dbReference type="EMBL" id="KKJ00557.1"/>
    </source>
</evidence>
<dbReference type="PRINTS" id="PR00160">
    <property type="entry name" value="GLUTAREDOXIN"/>
</dbReference>
<dbReference type="PROSITE" id="PS51354">
    <property type="entry name" value="GLUTAREDOXIN_2"/>
    <property type="match status" value="1"/>
</dbReference>
<evidence type="ECO:0000256" key="2">
    <source>
        <dbReference type="ARBA" id="ARBA00007787"/>
    </source>
</evidence>
<accession>A0A0M2Q1Q2</accession>
<name>A0A0M2Q1Q2_PROHO</name>
<sequence length="106" mass="11824">MIDWLNQWLGRDPSRLQAQVEIYSWQTCPYCIRAKLLLMWKGVEFVDYKIDGDGAARSQMADRSGGRRTVPQIFINQVHVGGCDDLYGLDAQGQLDGLLAAAPPSP</sequence>
<dbReference type="InterPro" id="IPR011900">
    <property type="entry name" value="GRX_bact"/>
</dbReference>
<evidence type="ECO:0000256" key="4">
    <source>
        <dbReference type="ARBA" id="ARBA00022982"/>
    </source>
</evidence>
<protein>
    <recommendedName>
        <fullName evidence="7">Glutaredoxin</fullName>
    </recommendedName>
</protein>
<keyword evidence="6 7" id="KW-0676">Redox-active center</keyword>
<comment type="function">
    <text evidence="1 7">Has a glutathione-disulfide oxidoreductase activity in the presence of NADPH and glutathione reductase. Reduces low molecular weight disulfides and proteins.</text>
</comment>
<dbReference type="InterPro" id="IPR002109">
    <property type="entry name" value="Glutaredoxin"/>
</dbReference>
<dbReference type="CDD" id="cd03418">
    <property type="entry name" value="GRX_GRXb_1_3_like"/>
    <property type="match status" value="1"/>
</dbReference>
<keyword evidence="3 7" id="KW-0813">Transport</keyword>
<keyword evidence="4 7" id="KW-0249">Electron transport</keyword>
<dbReference type="GO" id="GO:0015038">
    <property type="term" value="F:glutathione disulfide oxidoreductase activity"/>
    <property type="evidence" value="ECO:0007669"/>
    <property type="project" value="UniProtKB-UniRule"/>
</dbReference>
<evidence type="ECO:0000256" key="6">
    <source>
        <dbReference type="ARBA" id="ARBA00023284"/>
    </source>
</evidence>
<dbReference type="STRING" id="317619.GCA_000332315_00841"/>
<dbReference type="EMBL" id="AJTX02000004">
    <property type="protein sequence ID" value="KKJ00557.1"/>
    <property type="molecule type" value="Genomic_DNA"/>
</dbReference>
<dbReference type="eggNOG" id="COG0695">
    <property type="taxonomic scope" value="Bacteria"/>
</dbReference>
<dbReference type="PANTHER" id="PTHR45694">
    <property type="entry name" value="GLUTAREDOXIN 2"/>
    <property type="match status" value="1"/>
</dbReference>
<dbReference type="PANTHER" id="PTHR45694:SF18">
    <property type="entry name" value="GLUTAREDOXIN-1-RELATED"/>
    <property type="match status" value="1"/>
</dbReference>
<dbReference type="PROSITE" id="PS00195">
    <property type="entry name" value="GLUTAREDOXIN_1"/>
    <property type="match status" value="1"/>
</dbReference>